<organism evidence="2 3">
    <name type="scientific">Mycolicibacter virginiensis</name>
    <dbReference type="NCBI Taxonomy" id="1795032"/>
    <lineage>
        <taxon>Bacteria</taxon>
        <taxon>Bacillati</taxon>
        <taxon>Actinomycetota</taxon>
        <taxon>Actinomycetes</taxon>
        <taxon>Mycobacteriales</taxon>
        <taxon>Mycobacteriaceae</taxon>
        <taxon>Mycolicibacter</taxon>
    </lineage>
</organism>
<evidence type="ECO:0000313" key="3">
    <source>
        <dbReference type="Proteomes" id="UP000237911"/>
    </source>
</evidence>
<feature type="compositionally biased region" description="Acidic residues" evidence="1">
    <location>
        <begin position="221"/>
        <end position="232"/>
    </location>
</feature>
<feature type="region of interest" description="Disordered" evidence="1">
    <location>
        <begin position="207"/>
        <end position="232"/>
    </location>
</feature>
<reference evidence="2 3" key="1">
    <citation type="submission" date="2018-02" db="EMBL/GenBank/DDBJ databases">
        <title>Draft genome sequence of Mycobacterium virginiense isolated from mud of a swine farm in Japan.</title>
        <authorList>
            <person name="Ohya K."/>
        </authorList>
    </citation>
    <scope>NUCLEOTIDE SEQUENCE [LARGE SCALE GENOMIC DNA]</scope>
    <source>
        <strain evidence="2 3">GF75</strain>
    </source>
</reference>
<dbReference type="EMBL" id="PUEV01000017">
    <property type="protein sequence ID" value="PQM53129.1"/>
    <property type="molecule type" value="Genomic_DNA"/>
</dbReference>
<keyword evidence="3" id="KW-1185">Reference proteome</keyword>
<sequence>MLFDLKPSDVVGPLSDFQHTNLNDRDDVLKLVTSINEATDQKLPDRQLSIYFDRFWPDLEENLEKIRESQHQPTGGDGAIHRGPEQLMEEVLERVRTIDGRQRMFTTRVAQLSKKIDLLSDTVGAPSPRSASRLFVAMPPFGVGRLVSVSDDFVVVDLPNGRYRMSRGALRTRLRESRLEAEHDFDRMKKEARNRIAHGLSDDPISYENLLEPISESRPDETEDISDDEIGS</sequence>
<proteinExistence type="predicted"/>
<dbReference type="Proteomes" id="UP000237911">
    <property type="component" value="Unassembled WGS sequence"/>
</dbReference>
<accession>A0A9X7IQA1</accession>
<comment type="caution">
    <text evidence="2">The sequence shown here is derived from an EMBL/GenBank/DDBJ whole genome shotgun (WGS) entry which is preliminary data.</text>
</comment>
<evidence type="ECO:0000256" key="1">
    <source>
        <dbReference type="SAM" id="MobiDB-lite"/>
    </source>
</evidence>
<name>A0A9X7IQA1_9MYCO</name>
<dbReference type="AlphaFoldDB" id="A0A9X7IQA1"/>
<evidence type="ECO:0000313" key="2">
    <source>
        <dbReference type="EMBL" id="PQM53129.1"/>
    </source>
</evidence>
<protein>
    <submittedName>
        <fullName evidence="2">Uncharacterized protein</fullName>
    </submittedName>
</protein>
<gene>
    <name evidence="2" type="ORF">C5U48_05730</name>
</gene>